<comment type="caution">
    <text evidence="1">The sequence shown here is derived from an EMBL/GenBank/DDBJ whole genome shotgun (WGS) entry which is preliminary data.</text>
</comment>
<name>A0A2U1S7N8_9EURY</name>
<proteinExistence type="predicted"/>
<evidence type="ECO:0000313" key="1">
    <source>
        <dbReference type="EMBL" id="PWB86082.1"/>
    </source>
</evidence>
<accession>A0A2U1S7N8</accession>
<organism evidence="1 2">
    <name type="scientific">Methanobrevibacter woesei</name>
    <dbReference type="NCBI Taxonomy" id="190976"/>
    <lineage>
        <taxon>Archaea</taxon>
        <taxon>Methanobacteriati</taxon>
        <taxon>Methanobacteriota</taxon>
        <taxon>Methanomada group</taxon>
        <taxon>Methanobacteria</taxon>
        <taxon>Methanobacteriales</taxon>
        <taxon>Methanobacteriaceae</taxon>
        <taxon>Methanobrevibacter</taxon>
    </lineage>
</organism>
<dbReference type="AlphaFoldDB" id="A0A2U1S7N8"/>
<dbReference type="RefSeq" id="WP_116669721.1">
    <property type="nucleotide sequence ID" value="NZ_MZGU01000004.1"/>
</dbReference>
<keyword evidence="2" id="KW-1185">Reference proteome</keyword>
<dbReference type="Proteomes" id="UP000245577">
    <property type="component" value="Unassembled WGS sequence"/>
</dbReference>
<sequence length="258" mass="30355">MVKTKFIWADTEKKFFESLKNHFPKNDYVKLNYFIIPESHSCNLNRFYRPSDAFWFSRLKVSSSETFYYFGFGLDNEDEINPNLSLIANQDIKKSHFRFLEDNVYCLVEVKRDSETFKELNKNFTLKYATKSKDNFFYVVLGNVIGEKFIENIKLLSKIINNFESFADRLNVPSKDNLSHKLSAGKIHESKPKVTKTLLEYNNGICTKEGMARNGKKFKKGSFKKRANNEGIRTLRLYSNIPYTPDESEYKSDFKYEI</sequence>
<protein>
    <submittedName>
        <fullName evidence="1">Uncharacterized protein</fullName>
    </submittedName>
</protein>
<dbReference type="EMBL" id="MZGU01000004">
    <property type="protein sequence ID" value="PWB86082.1"/>
    <property type="molecule type" value="Genomic_DNA"/>
</dbReference>
<reference evidence="1 2" key="1">
    <citation type="submission" date="2017-03" db="EMBL/GenBank/DDBJ databases">
        <title>Genome sequence of Methanobrevibacter wosei.</title>
        <authorList>
            <person name="Poehlein A."/>
            <person name="Seedorf H."/>
            <person name="Daniel R."/>
        </authorList>
    </citation>
    <scope>NUCLEOTIDE SEQUENCE [LARGE SCALE GENOMIC DNA]</scope>
    <source>
        <strain evidence="1 2">DSM 11979</strain>
    </source>
</reference>
<gene>
    <name evidence="1" type="ORF">MBBWO_09360</name>
</gene>
<evidence type="ECO:0000313" key="2">
    <source>
        <dbReference type="Proteomes" id="UP000245577"/>
    </source>
</evidence>